<dbReference type="Proteomes" id="UP001056535">
    <property type="component" value="Chromosome"/>
</dbReference>
<name>A0ABY4YNF6_9MICO</name>
<protein>
    <submittedName>
        <fullName evidence="2">Transposase</fullName>
    </submittedName>
</protein>
<dbReference type="RefSeq" id="WP_252624337.1">
    <property type="nucleotide sequence ID" value="NZ_CP099490.1"/>
</dbReference>
<accession>A0ABY4YNF6</accession>
<feature type="compositionally biased region" description="Polar residues" evidence="1">
    <location>
        <begin position="68"/>
        <end position="81"/>
    </location>
</feature>
<keyword evidence="3" id="KW-1185">Reference proteome</keyword>
<reference evidence="2" key="1">
    <citation type="submission" date="2022-06" db="EMBL/GenBank/DDBJ databases">
        <title>Ornithinimicrobium JY.X270.</title>
        <authorList>
            <person name="Huang Y."/>
        </authorList>
    </citation>
    <scope>NUCLEOTIDE SEQUENCE</scope>
    <source>
        <strain evidence="2">JY.X270</strain>
    </source>
</reference>
<proteinExistence type="predicted"/>
<organism evidence="2 3">
    <name type="scientific">Ornithinimicrobium cryptoxanthini</name>
    <dbReference type="NCBI Taxonomy" id="2934161"/>
    <lineage>
        <taxon>Bacteria</taxon>
        <taxon>Bacillati</taxon>
        <taxon>Actinomycetota</taxon>
        <taxon>Actinomycetes</taxon>
        <taxon>Micrococcales</taxon>
        <taxon>Ornithinimicrobiaceae</taxon>
        <taxon>Ornithinimicrobium</taxon>
    </lineage>
</organism>
<dbReference type="EMBL" id="CP099490">
    <property type="protein sequence ID" value="USQ78137.1"/>
    <property type="molecule type" value="Genomic_DNA"/>
</dbReference>
<feature type="region of interest" description="Disordered" evidence="1">
    <location>
        <begin position="56"/>
        <end position="98"/>
    </location>
</feature>
<sequence length="98" mass="10793">MAEKPLRYRFLHVPARLTHGDRRQRPRIPSTWPWATAIVDIFANIAAFRTRLVLAGPPMTSPGEPQPGSASQYHSVPAHTQSSRHDGQALVAVLSTTS</sequence>
<gene>
    <name evidence="2" type="ORF">NF557_07935</name>
</gene>
<evidence type="ECO:0000256" key="1">
    <source>
        <dbReference type="SAM" id="MobiDB-lite"/>
    </source>
</evidence>
<evidence type="ECO:0000313" key="2">
    <source>
        <dbReference type="EMBL" id="USQ78137.1"/>
    </source>
</evidence>
<evidence type="ECO:0000313" key="3">
    <source>
        <dbReference type="Proteomes" id="UP001056535"/>
    </source>
</evidence>